<feature type="domain" description="FAD/NAD(P)-binding" evidence="1">
    <location>
        <begin position="31"/>
        <end position="270"/>
    </location>
</feature>
<comment type="caution">
    <text evidence="2">The sequence shown here is derived from an EMBL/GenBank/DDBJ whole genome shotgun (WGS) entry which is preliminary data.</text>
</comment>
<name>A0ABN2HAI9_9MICO</name>
<accession>A0ABN2HAI9</accession>
<dbReference type="Proteomes" id="UP001500596">
    <property type="component" value="Unassembled WGS sequence"/>
</dbReference>
<dbReference type="PANTHER" id="PTHR10632:SF2">
    <property type="entry name" value="SULFIDE:QUINONE OXIDOREDUCTASE, MITOCHONDRIAL"/>
    <property type="match status" value="1"/>
</dbReference>
<evidence type="ECO:0000313" key="3">
    <source>
        <dbReference type="Proteomes" id="UP001500596"/>
    </source>
</evidence>
<sequence>MIEPREQHVFAPLQSYIAGGLARASQAGRPQASVTPRGVAWIRDRVVRVHPNDSSVELESGDRVGYEHLVIAVGLETRYDAVPGLEDAMKRPDGVSSYTLDLAAKASHALRDVRGGTVVFVQQPEPASAAGVSQKPMYLACDWWRARGVLAGIRVVFLSPEPAAFGIPAISSELQRALDAYGIESRFSARVREVRTGEVVIEQDGRTEVLAYDLLHAAPPQSPPAFIAASGLSDPADPHGFVDNDPGTLRSRRFANVWAVGDAATVDTLRSGGGIRPQAKVVTTNIRAALRAQSPTARYDGYSVCPITVSRRALVFAEFDGRGRLAPTVPGWKSLYRARRLSFLVDRHILPWVYWNLILKGRA</sequence>
<dbReference type="Gene3D" id="3.50.50.100">
    <property type="match status" value="1"/>
</dbReference>
<gene>
    <name evidence="2" type="ORF">GCM10009807_30470</name>
</gene>
<dbReference type="Pfam" id="PF07992">
    <property type="entry name" value="Pyr_redox_2"/>
    <property type="match status" value="1"/>
</dbReference>
<dbReference type="EMBL" id="BAAAPK010000001">
    <property type="protein sequence ID" value="GAA1684576.1"/>
    <property type="molecule type" value="Genomic_DNA"/>
</dbReference>
<evidence type="ECO:0000313" key="2">
    <source>
        <dbReference type="EMBL" id="GAA1684576.1"/>
    </source>
</evidence>
<protein>
    <submittedName>
        <fullName evidence="2">FAD/NAD(P)-binding oxidoreductase</fullName>
    </submittedName>
</protein>
<evidence type="ECO:0000259" key="1">
    <source>
        <dbReference type="Pfam" id="PF07992"/>
    </source>
</evidence>
<dbReference type="PANTHER" id="PTHR10632">
    <property type="entry name" value="SULFIDE:QUINONE OXIDOREDUCTASE"/>
    <property type="match status" value="1"/>
</dbReference>
<dbReference type="SUPFAM" id="SSF51905">
    <property type="entry name" value="FAD/NAD(P)-binding domain"/>
    <property type="match status" value="1"/>
</dbReference>
<dbReference type="InterPro" id="IPR015904">
    <property type="entry name" value="Sulphide_quinone_reductase"/>
</dbReference>
<dbReference type="InterPro" id="IPR023753">
    <property type="entry name" value="FAD/NAD-binding_dom"/>
</dbReference>
<keyword evidence="3" id="KW-1185">Reference proteome</keyword>
<proteinExistence type="predicted"/>
<dbReference type="InterPro" id="IPR036188">
    <property type="entry name" value="FAD/NAD-bd_sf"/>
</dbReference>
<reference evidence="2 3" key="1">
    <citation type="journal article" date="2019" name="Int. J. Syst. Evol. Microbiol.">
        <title>The Global Catalogue of Microorganisms (GCM) 10K type strain sequencing project: providing services to taxonomists for standard genome sequencing and annotation.</title>
        <authorList>
            <consortium name="The Broad Institute Genomics Platform"/>
            <consortium name="The Broad Institute Genome Sequencing Center for Infectious Disease"/>
            <person name="Wu L."/>
            <person name="Ma J."/>
        </authorList>
    </citation>
    <scope>NUCLEOTIDE SEQUENCE [LARGE SCALE GENOMIC DNA]</scope>
    <source>
        <strain evidence="2 3">JCM 15575</strain>
    </source>
</reference>
<organism evidence="2 3">
    <name type="scientific">Microbacterium lacus</name>
    <dbReference type="NCBI Taxonomy" id="415217"/>
    <lineage>
        <taxon>Bacteria</taxon>
        <taxon>Bacillati</taxon>
        <taxon>Actinomycetota</taxon>
        <taxon>Actinomycetes</taxon>
        <taxon>Micrococcales</taxon>
        <taxon>Microbacteriaceae</taxon>
        <taxon>Microbacterium</taxon>
    </lineage>
</organism>